<dbReference type="Proteomes" id="UP001162164">
    <property type="component" value="Unassembled WGS sequence"/>
</dbReference>
<protein>
    <submittedName>
        <fullName evidence="1">Uncharacterized protein</fullName>
    </submittedName>
</protein>
<dbReference type="PANTHER" id="PTHR10174">
    <property type="entry name" value="ALPHA-TOCOPHEROL TRANSFER PROTEIN-RELATED"/>
    <property type="match status" value="1"/>
</dbReference>
<name>A0ABQ9K6X0_9CUCU</name>
<accession>A0ABQ9K6X0</accession>
<keyword evidence="2" id="KW-1185">Reference proteome</keyword>
<sequence length="100" mass="12091">MSEEKADEDIKIIKEWISKQPHLPQNIHDIMIQRFLHVCNHSIEKTKTLMDLFYTLRSQAPEIFDNRDPMQRQEVLENIEFIPMPKLTKENYKIFVSIEY</sequence>
<comment type="caution">
    <text evidence="1">The sequence shown here is derived from an EMBL/GenBank/DDBJ whole genome shotgun (WGS) entry which is preliminary data.</text>
</comment>
<organism evidence="1 2">
    <name type="scientific">Molorchus minor</name>
    <dbReference type="NCBI Taxonomy" id="1323400"/>
    <lineage>
        <taxon>Eukaryota</taxon>
        <taxon>Metazoa</taxon>
        <taxon>Ecdysozoa</taxon>
        <taxon>Arthropoda</taxon>
        <taxon>Hexapoda</taxon>
        <taxon>Insecta</taxon>
        <taxon>Pterygota</taxon>
        <taxon>Neoptera</taxon>
        <taxon>Endopterygota</taxon>
        <taxon>Coleoptera</taxon>
        <taxon>Polyphaga</taxon>
        <taxon>Cucujiformia</taxon>
        <taxon>Chrysomeloidea</taxon>
        <taxon>Cerambycidae</taxon>
        <taxon>Lamiinae</taxon>
        <taxon>Monochamini</taxon>
        <taxon>Molorchus</taxon>
    </lineage>
</organism>
<evidence type="ECO:0000313" key="2">
    <source>
        <dbReference type="Proteomes" id="UP001162164"/>
    </source>
</evidence>
<dbReference type="EMBL" id="JAPWTJ010000016">
    <property type="protein sequence ID" value="KAJ8985358.1"/>
    <property type="molecule type" value="Genomic_DNA"/>
</dbReference>
<dbReference type="Gene3D" id="3.40.525.10">
    <property type="entry name" value="CRAL-TRIO lipid binding domain"/>
    <property type="match status" value="1"/>
</dbReference>
<evidence type="ECO:0000313" key="1">
    <source>
        <dbReference type="EMBL" id="KAJ8985358.1"/>
    </source>
</evidence>
<dbReference type="PANTHER" id="PTHR10174:SF222">
    <property type="entry name" value="GH10083P-RELATED"/>
    <property type="match status" value="1"/>
</dbReference>
<dbReference type="InterPro" id="IPR036273">
    <property type="entry name" value="CRAL/TRIO_N_dom_sf"/>
</dbReference>
<proteinExistence type="predicted"/>
<dbReference type="SUPFAM" id="SSF46938">
    <property type="entry name" value="CRAL/TRIO N-terminal domain"/>
    <property type="match status" value="1"/>
</dbReference>
<dbReference type="InterPro" id="IPR036865">
    <property type="entry name" value="CRAL-TRIO_dom_sf"/>
</dbReference>
<gene>
    <name evidence="1" type="ORF">NQ317_008389</name>
</gene>
<reference evidence="1" key="1">
    <citation type="journal article" date="2023" name="Insect Mol. Biol.">
        <title>Genome sequencing provides insights into the evolution of gene families encoding plant cell wall-degrading enzymes in longhorned beetles.</title>
        <authorList>
            <person name="Shin N.R."/>
            <person name="Okamura Y."/>
            <person name="Kirsch R."/>
            <person name="Pauchet Y."/>
        </authorList>
    </citation>
    <scope>NUCLEOTIDE SEQUENCE</scope>
    <source>
        <strain evidence="1">MMC_N1</strain>
    </source>
</reference>